<protein>
    <recommendedName>
        <fullName evidence="3">UNC-45/Cro1/She4 central domain-containing protein</fullName>
    </recommendedName>
</protein>
<name>A0A1E3PUX3_LIPST</name>
<evidence type="ECO:0000313" key="1">
    <source>
        <dbReference type="EMBL" id="ODQ69078.1"/>
    </source>
</evidence>
<reference evidence="1 2" key="1">
    <citation type="journal article" date="2016" name="Proc. Natl. Acad. Sci. U.S.A.">
        <title>Comparative genomics of biotechnologically important yeasts.</title>
        <authorList>
            <person name="Riley R."/>
            <person name="Haridas S."/>
            <person name="Wolfe K.H."/>
            <person name="Lopes M.R."/>
            <person name="Hittinger C.T."/>
            <person name="Goeker M."/>
            <person name="Salamov A.A."/>
            <person name="Wisecaver J.H."/>
            <person name="Long T.M."/>
            <person name="Calvey C.H."/>
            <person name="Aerts A.L."/>
            <person name="Barry K.W."/>
            <person name="Choi C."/>
            <person name="Clum A."/>
            <person name="Coughlan A.Y."/>
            <person name="Deshpande S."/>
            <person name="Douglass A.P."/>
            <person name="Hanson S.J."/>
            <person name="Klenk H.-P."/>
            <person name="LaButti K.M."/>
            <person name="Lapidus A."/>
            <person name="Lindquist E.A."/>
            <person name="Lipzen A.M."/>
            <person name="Meier-Kolthoff J.P."/>
            <person name="Ohm R.A."/>
            <person name="Otillar R.P."/>
            <person name="Pangilinan J.L."/>
            <person name="Peng Y."/>
            <person name="Rokas A."/>
            <person name="Rosa C.A."/>
            <person name="Scheuner C."/>
            <person name="Sibirny A.A."/>
            <person name="Slot J.C."/>
            <person name="Stielow J.B."/>
            <person name="Sun H."/>
            <person name="Kurtzman C.P."/>
            <person name="Blackwell M."/>
            <person name="Grigoriev I.V."/>
            <person name="Jeffries T.W."/>
        </authorList>
    </citation>
    <scope>NUCLEOTIDE SEQUENCE [LARGE SCALE GENOMIC DNA]</scope>
    <source>
        <strain evidence="1 2">NRRL Y-11557</strain>
    </source>
</reference>
<dbReference type="OrthoDB" id="26149at2759"/>
<dbReference type="Gene3D" id="1.25.10.10">
    <property type="entry name" value="Leucine-rich Repeat Variant"/>
    <property type="match status" value="2"/>
</dbReference>
<proteinExistence type="predicted"/>
<evidence type="ECO:0008006" key="3">
    <source>
        <dbReference type="Google" id="ProtNLM"/>
    </source>
</evidence>
<dbReference type="SUPFAM" id="SSF48371">
    <property type="entry name" value="ARM repeat"/>
    <property type="match status" value="1"/>
</dbReference>
<evidence type="ECO:0000313" key="2">
    <source>
        <dbReference type="Proteomes" id="UP000094385"/>
    </source>
</evidence>
<dbReference type="InterPro" id="IPR016024">
    <property type="entry name" value="ARM-type_fold"/>
</dbReference>
<accession>A0A1E3PUX3</accession>
<dbReference type="PANTHER" id="PTHR10957">
    <property type="entry name" value="RAP1 GTPASE-GDP DISSOCIATION STIMULATOR 1"/>
    <property type="match status" value="1"/>
</dbReference>
<dbReference type="AlphaFoldDB" id="A0A1E3PUX3"/>
<dbReference type="GO" id="GO:0005085">
    <property type="term" value="F:guanyl-nucleotide exchange factor activity"/>
    <property type="evidence" value="ECO:0007669"/>
    <property type="project" value="InterPro"/>
</dbReference>
<dbReference type="STRING" id="675824.A0A1E3PUX3"/>
<gene>
    <name evidence="1" type="ORF">LIPSTDRAFT_7107</name>
</gene>
<dbReference type="InterPro" id="IPR040144">
    <property type="entry name" value="RAP1GDS1"/>
</dbReference>
<sequence>MIAESLSSYDPKHLECKLSQLASLAANESTRSEFNGKSQLVYDIANNLQNGSSSVQFQCLRVLGNMCADNNANRDLVMRDEVFLQALKSSLTAAGCENDNIRNTSIIVAFNFCNDYEPAQKYLIDNGFVTVLFHLLDKLHQDDISDFILRILEMLLLNEAMSEGILPPSALHTLIQSIGLSSIGEYSILITNVLSFKSFQSRALENDQFDLRKLCSLYENFAESDEAEEATQVLADVLLALANISCLDEFPCKVSLNNELVQLWRCWILNRGSGSGISSLRTAGLTALGNLATNEAACIKVVHDLQLHNDIICAVDIMTSAPELHAAGGFLKNLAISEENKRQLVEDNAFTVVKKLINKDMSPQVIFSGLSVLRQLVNNSYENAYDLAKSNPDDGILSRCLEIGKKYEEKNLKIETGRLLCALIRATARLACTDELLSLLTESFSNDIQQVKLLFEIILQLLLDQDQGSTFIPGTVYALSLFAHDNETKSFLVKLLDDRDDLTDRLRQLIEDPQVSREVIMNINAIFMVLGNIISELPDERPLSRLVAEIDAEIARRQSVQKVVFSN</sequence>
<keyword evidence="2" id="KW-1185">Reference proteome</keyword>
<organism evidence="1 2">
    <name type="scientific">Lipomyces starkeyi NRRL Y-11557</name>
    <dbReference type="NCBI Taxonomy" id="675824"/>
    <lineage>
        <taxon>Eukaryota</taxon>
        <taxon>Fungi</taxon>
        <taxon>Dikarya</taxon>
        <taxon>Ascomycota</taxon>
        <taxon>Saccharomycotina</taxon>
        <taxon>Lipomycetes</taxon>
        <taxon>Lipomycetales</taxon>
        <taxon>Lipomycetaceae</taxon>
        <taxon>Lipomyces</taxon>
    </lineage>
</organism>
<dbReference type="Proteomes" id="UP000094385">
    <property type="component" value="Unassembled WGS sequence"/>
</dbReference>
<dbReference type="EMBL" id="KV454305">
    <property type="protein sequence ID" value="ODQ69078.1"/>
    <property type="molecule type" value="Genomic_DNA"/>
</dbReference>
<dbReference type="InterPro" id="IPR011989">
    <property type="entry name" value="ARM-like"/>
</dbReference>